<evidence type="ECO:0000259" key="1">
    <source>
        <dbReference type="Pfam" id="PF00535"/>
    </source>
</evidence>
<reference evidence="2 3" key="1">
    <citation type="journal article" date="2016" name="Nat. Commun.">
        <title>Thousands of microbial genomes shed light on interconnected biogeochemical processes in an aquifer system.</title>
        <authorList>
            <person name="Anantharaman K."/>
            <person name="Brown C.T."/>
            <person name="Hug L.A."/>
            <person name="Sharon I."/>
            <person name="Castelle C.J."/>
            <person name="Probst A.J."/>
            <person name="Thomas B.C."/>
            <person name="Singh A."/>
            <person name="Wilkins M.J."/>
            <person name="Karaoz U."/>
            <person name="Brodie E.L."/>
            <person name="Williams K.H."/>
            <person name="Hubbard S.S."/>
            <person name="Banfield J.F."/>
        </authorList>
    </citation>
    <scope>NUCLEOTIDE SEQUENCE [LARGE SCALE GENOMIC DNA]</scope>
</reference>
<dbReference type="Pfam" id="PF00535">
    <property type="entry name" value="Glycos_transf_2"/>
    <property type="match status" value="1"/>
</dbReference>
<evidence type="ECO:0000313" key="2">
    <source>
        <dbReference type="EMBL" id="OHA02473.1"/>
    </source>
</evidence>
<dbReference type="InterPro" id="IPR001173">
    <property type="entry name" value="Glyco_trans_2-like"/>
</dbReference>
<dbReference type="GO" id="GO:0006487">
    <property type="term" value="P:protein N-linked glycosylation"/>
    <property type="evidence" value="ECO:0007669"/>
    <property type="project" value="TreeGrafter"/>
</dbReference>
<dbReference type="EMBL" id="MHQL01000034">
    <property type="protein sequence ID" value="OHA02473.1"/>
    <property type="molecule type" value="Genomic_DNA"/>
</dbReference>
<comment type="caution">
    <text evidence="2">The sequence shown here is derived from an EMBL/GenBank/DDBJ whole genome shotgun (WGS) entry which is preliminary data.</text>
</comment>
<dbReference type="SUPFAM" id="SSF53448">
    <property type="entry name" value="Nucleotide-diphospho-sugar transferases"/>
    <property type="match status" value="1"/>
</dbReference>
<name>A0A1G2KT20_9BACT</name>
<accession>A0A1G2KT20</accession>
<dbReference type="Gene3D" id="3.90.550.10">
    <property type="entry name" value="Spore Coat Polysaccharide Biosynthesis Protein SpsA, Chain A"/>
    <property type="match status" value="1"/>
</dbReference>
<evidence type="ECO:0000313" key="3">
    <source>
        <dbReference type="Proteomes" id="UP000177811"/>
    </source>
</evidence>
<proteinExistence type="predicted"/>
<dbReference type="InterPro" id="IPR029044">
    <property type="entry name" value="Nucleotide-diphossugar_trans"/>
</dbReference>
<gene>
    <name evidence="2" type="ORF">A3C16_05350</name>
</gene>
<protein>
    <recommendedName>
        <fullName evidence="1">Glycosyltransferase 2-like domain-containing protein</fullName>
    </recommendedName>
</protein>
<dbReference type="PANTHER" id="PTHR10859">
    <property type="entry name" value="GLYCOSYL TRANSFERASE"/>
    <property type="match status" value="1"/>
</dbReference>
<dbReference type="PANTHER" id="PTHR10859:SF91">
    <property type="entry name" value="DOLICHYL-PHOSPHATE BETA-GLUCOSYLTRANSFERASE"/>
    <property type="match status" value="1"/>
</dbReference>
<dbReference type="Proteomes" id="UP000177811">
    <property type="component" value="Unassembled WGS sequence"/>
</dbReference>
<sequence length="245" mass="27303">MYISWIIPVKNGEHLIEKGVREVDAYLRGKNFPGGFEIIVMADSTSKDKTVEMAERTKSVNSVIRVVASATGGKGGAVRGGMLAASGDIRLFSDVDNATSPGHFDKMLPLFEKGADVVISSRDPRDAAGAFMEVPESFVRQLAGKTGNLIIQIFAVWGIWDTQNGFKAFTKRAAEEIFSRAKIQGFAFDIEMLALARKLHYRIAVIPVLWKHQEESTVTLKSYIQVFIDVFKIRWNIIMGHYKFP</sequence>
<dbReference type="AlphaFoldDB" id="A0A1G2KT20"/>
<feature type="domain" description="Glycosyltransferase 2-like" evidence="1">
    <location>
        <begin position="4"/>
        <end position="178"/>
    </location>
</feature>
<organism evidence="2 3">
    <name type="scientific">Candidatus Sungbacteria bacterium RIFCSPHIGHO2_02_FULL_51_29</name>
    <dbReference type="NCBI Taxonomy" id="1802273"/>
    <lineage>
        <taxon>Bacteria</taxon>
        <taxon>Candidatus Sungiibacteriota</taxon>
    </lineage>
</organism>